<dbReference type="PANTHER" id="PTHR11566:SF223">
    <property type="entry name" value="PROTEIN 1C, PUTATIVE, EXPRESSED-RELATED"/>
    <property type="match status" value="1"/>
</dbReference>
<feature type="transmembrane region" description="Helical" evidence="4">
    <location>
        <begin position="164"/>
        <end position="182"/>
    </location>
</feature>
<dbReference type="InterPro" id="IPR038438">
    <property type="entry name" value="PepN_Ig-like_sf"/>
</dbReference>
<comment type="caution">
    <text evidence="7">The sequence shown here is derived from an EMBL/GenBank/DDBJ whole genome shotgun (WGS) entry which is preliminary data.</text>
</comment>
<dbReference type="PRINTS" id="PR00195">
    <property type="entry name" value="DYNAMIN"/>
</dbReference>
<dbReference type="SUPFAM" id="SSF50104">
    <property type="entry name" value="Translation proteins SH3-like domain"/>
    <property type="match status" value="1"/>
</dbReference>
<evidence type="ECO:0000313" key="7">
    <source>
        <dbReference type="EMBL" id="KAF9607284.1"/>
    </source>
</evidence>
<reference evidence="7 8" key="1">
    <citation type="submission" date="2020-10" db="EMBL/GenBank/DDBJ databases">
        <title>The Coptis chinensis genome and diversification of protoberbering-type alkaloids.</title>
        <authorList>
            <person name="Wang B."/>
            <person name="Shu S."/>
            <person name="Song C."/>
            <person name="Liu Y."/>
        </authorList>
    </citation>
    <scope>NUCLEOTIDE SEQUENCE [LARGE SCALE GENOMIC DNA]</scope>
    <source>
        <strain evidence="7">HL-2020</strain>
        <tissue evidence="7">Leaf</tissue>
    </source>
</reference>
<evidence type="ECO:0000256" key="2">
    <source>
        <dbReference type="ARBA" id="ARBA00022980"/>
    </source>
</evidence>
<protein>
    <recommendedName>
        <fullName evidence="9">Ribosomal protein L2 C-terminal domain-containing protein</fullName>
    </recommendedName>
</protein>
<evidence type="ECO:0000259" key="6">
    <source>
        <dbReference type="Pfam" id="PF03947"/>
    </source>
</evidence>
<dbReference type="EMBL" id="JADFTS010000005">
    <property type="protein sequence ID" value="KAF9607284.1"/>
    <property type="molecule type" value="Genomic_DNA"/>
</dbReference>
<dbReference type="Gene3D" id="2.60.40.1840">
    <property type="match status" value="1"/>
</dbReference>
<dbReference type="Pfam" id="PF03947">
    <property type="entry name" value="Ribosomal_L2_C"/>
    <property type="match status" value="1"/>
</dbReference>
<evidence type="ECO:0000313" key="8">
    <source>
        <dbReference type="Proteomes" id="UP000631114"/>
    </source>
</evidence>
<dbReference type="GO" id="GO:0003924">
    <property type="term" value="F:GTPase activity"/>
    <property type="evidence" value="ECO:0007669"/>
    <property type="project" value="TreeGrafter"/>
</dbReference>
<dbReference type="GO" id="GO:0005737">
    <property type="term" value="C:cytoplasm"/>
    <property type="evidence" value="ECO:0007669"/>
    <property type="project" value="TreeGrafter"/>
</dbReference>
<dbReference type="SUPFAM" id="SSF52540">
    <property type="entry name" value="P-loop containing nucleoside triphosphate hydrolases"/>
    <property type="match status" value="1"/>
</dbReference>
<feature type="transmembrane region" description="Helical" evidence="4">
    <location>
        <begin position="130"/>
        <end position="152"/>
    </location>
</feature>
<dbReference type="PANTHER" id="PTHR11566">
    <property type="entry name" value="DYNAMIN"/>
    <property type="match status" value="1"/>
</dbReference>
<dbReference type="Gene3D" id="4.10.950.10">
    <property type="entry name" value="Ribosomal protein L2, domain 3"/>
    <property type="match status" value="1"/>
</dbReference>
<dbReference type="AlphaFoldDB" id="A0A835LXZ0"/>
<dbReference type="InterPro" id="IPR008991">
    <property type="entry name" value="Translation_prot_SH3-like_sf"/>
</dbReference>
<name>A0A835LXZ0_9MAGN</name>
<keyword evidence="4" id="KW-1133">Transmembrane helix</keyword>
<dbReference type="OrthoDB" id="1671403at2759"/>
<evidence type="ECO:0000256" key="3">
    <source>
        <dbReference type="ARBA" id="ARBA00023274"/>
    </source>
</evidence>
<keyword evidence="4" id="KW-0812">Transmembrane</keyword>
<keyword evidence="8" id="KW-1185">Reference proteome</keyword>
<dbReference type="InterPro" id="IPR027417">
    <property type="entry name" value="P-loop_NTPase"/>
</dbReference>
<sequence>MQLSTVKLNSNAPLFSTPQKRSSFSNSIFLKCYNRKECVVVAAASRMPINCFGAAAADERFVSRTCRIVESSMRCVGLSMGAMKVRVKRNCWPKVCGVAMNPVEHPHGGGSVDSRIKVAAIGPLKRRLRYYAFVLNFFFGSDLCQTFVIHILRKKGCWYSRTKVLAAFKSIFLACLGMWSFVEEGSRSYGVMGILSLVGLVVFGLEYDLDIFNIVDVPDYDLTFAVLTKLDLMDKGTNAVDVLEGRAYRLQHPWVGVVNRSQADINRNVDMIAARRREREYFASSPDNRHLASKMGPEYLAKLLSKTEEVIRARIPNITSLINKTIDELESEMDHLGRPIALDAGAHLYTILELCRAFDQIQGTSRWRKEDEFIFPNIFERPIPSILRDYSAPICLDYDLTQSDLLFLLMHDWMNLIGDGKTAFFSIKHGCYLSECLLGLAFCVRVPLWRDEDLLWLSSLSSQEKLNQNLDLGFARRD</sequence>
<keyword evidence="3" id="KW-0687">Ribonucleoprotein</keyword>
<dbReference type="Pfam" id="PF01031">
    <property type="entry name" value="Dynamin_M"/>
    <property type="match status" value="1"/>
</dbReference>
<evidence type="ECO:0008006" key="9">
    <source>
        <dbReference type="Google" id="ProtNLM"/>
    </source>
</evidence>
<keyword evidence="2" id="KW-0689">Ribosomal protein</keyword>
<dbReference type="GO" id="GO:0008017">
    <property type="term" value="F:microtubule binding"/>
    <property type="evidence" value="ECO:0007669"/>
    <property type="project" value="TreeGrafter"/>
</dbReference>
<gene>
    <name evidence="7" type="ORF">IFM89_033491</name>
</gene>
<organism evidence="7 8">
    <name type="scientific">Coptis chinensis</name>
    <dbReference type="NCBI Taxonomy" id="261450"/>
    <lineage>
        <taxon>Eukaryota</taxon>
        <taxon>Viridiplantae</taxon>
        <taxon>Streptophyta</taxon>
        <taxon>Embryophyta</taxon>
        <taxon>Tracheophyta</taxon>
        <taxon>Spermatophyta</taxon>
        <taxon>Magnoliopsida</taxon>
        <taxon>Ranunculales</taxon>
        <taxon>Ranunculaceae</taxon>
        <taxon>Coptidoideae</taxon>
        <taxon>Coptis</taxon>
    </lineage>
</organism>
<feature type="domain" description="Dynamin stalk" evidence="5">
    <location>
        <begin position="238"/>
        <end position="360"/>
    </location>
</feature>
<dbReference type="InterPro" id="IPR022669">
    <property type="entry name" value="Ribosomal_uL2_C"/>
</dbReference>
<evidence type="ECO:0000259" key="5">
    <source>
        <dbReference type="Pfam" id="PF01031"/>
    </source>
</evidence>
<dbReference type="Gene3D" id="3.40.50.300">
    <property type="entry name" value="P-loop containing nucleotide triphosphate hydrolases"/>
    <property type="match status" value="1"/>
</dbReference>
<dbReference type="GO" id="GO:0016020">
    <property type="term" value="C:membrane"/>
    <property type="evidence" value="ECO:0007669"/>
    <property type="project" value="TreeGrafter"/>
</dbReference>
<dbReference type="InterPro" id="IPR014726">
    <property type="entry name" value="Ribosomal_uL2_dom3"/>
</dbReference>
<proteinExistence type="inferred from homology"/>
<dbReference type="InterPro" id="IPR000375">
    <property type="entry name" value="Dynamin_stalk"/>
</dbReference>
<dbReference type="InterPro" id="IPR022812">
    <property type="entry name" value="Dynamin"/>
</dbReference>
<evidence type="ECO:0000256" key="4">
    <source>
        <dbReference type="SAM" id="Phobius"/>
    </source>
</evidence>
<accession>A0A835LXZ0</accession>
<dbReference type="GO" id="GO:0005874">
    <property type="term" value="C:microtubule"/>
    <property type="evidence" value="ECO:0007669"/>
    <property type="project" value="TreeGrafter"/>
</dbReference>
<feature type="domain" description="Large ribosomal subunit protein uL2 C-terminal" evidence="6">
    <location>
        <begin position="87"/>
        <end position="114"/>
    </location>
</feature>
<evidence type="ECO:0000256" key="1">
    <source>
        <dbReference type="ARBA" id="ARBA00005636"/>
    </source>
</evidence>
<comment type="similarity">
    <text evidence="1">Belongs to the universal ribosomal protein uL2 family.</text>
</comment>
<keyword evidence="4" id="KW-0472">Membrane</keyword>
<dbReference type="Proteomes" id="UP000631114">
    <property type="component" value="Unassembled WGS sequence"/>
</dbReference>